<feature type="compositionally biased region" description="Gly residues" evidence="1">
    <location>
        <begin position="1537"/>
        <end position="1547"/>
    </location>
</feature>
<evidence type="ECO:0000313" key="2">
    <source>
        <dbReference type="EMBL" id="KAK0529611.1"/>
    </source>
</evidence>
<feature type="compositionally biased region" description="Basic and acidic residues" evidence="1">
    <location>
        <begin position="791"/>
        <end position="801"/>
    </location>
</feature>
<feature type="compositionally biased region" description="Low complexity" evidence="1">
    <location>
        <begin position="10"/>
        <end position="23"/>
    </location>
</feature>
<name>A0AAN6GBJ5_9BASI</name>
<feature type="compositionally biased region" description="Low complexity" evidence="1">
    <location>
        <begin position="854"/>
        <end position="864"/>
    </location>
</feature>
<feature type="compositionally biased region" description="Low complexity" evidence="1">
    <location>
        <begin position="764"/>
        <end position="787"/>
    </location>
</feature>
<feature type="compositionally biased region" description="Low complexity" evidence="1">
    <location>
        <begin position="126"/>
        <end position="137"/>
    </location>
</feature>
<feature type="compositionally biased region" description="Basic and acidic residues" evidence="1">
    <location>
        <begin position="197"/>
        <end position="213"/>
    </location>
</feature>
<feature type="compositionally biased region" description="Polar residues" evidence="1">
    <location>
        <begin position="888"/>
        <end position="904"/>
    </location>
</feature>
<feature type="region of interest" description="Disordered" evidence="1">
    <location>
        <begin position="1"/>
        <end position="215"/>
    </location>
</feature>
<feature type="compositionally biased region" description="Low complexity" evidence="1">
    <location>
        <begin position="596"/>
        <end position="608"/>
    </location>
</feature>
<feature type="compositionally biased region" description="Polar residues" evidence="1">
    <location>
        <begin position="1334"/>
        <end position="1347"/>
    </location>
</feature>
<feature type="compositionally biased region" description="Low complexity" evidence="1">
    <location>
        <begin position="1373"/>
        <end position="1391"/>
    </location>
</feature>
<dbReference type="EMBL" id="JAPDMQ010000238">
    <property type="protein sequence ID" value="KAK0529611.1"/>
    <property type="molecule type" value="Genomic_DNA"/>
</dbReference>
<feature type="region of interest" description="Disordered" evidence="1">
    <location>
        <begin position="980"/>
        <end position="1127"/>
    </location>
</feature>
<evidence type="ECO:0000256" key="1">
    <source>
        <dbReference type="SAM" id="MobiDB-lite"/>
    </source>
</evidence>
<feature type="compositionally biased region" description="Gly residues" evidence="1">
    <location>
        <begin position="1478"/>
        <end position="1487"/>
    </location>
</feature>
<feature type="compositionally biased region" description="Low complexity" evidence="1">
    <location>
        <begin position="1033"/>
        <end position="1050"/>
    </location>
</feature>
<dbReference type="SUPFAM" id="SSF54160">
    <property type="entry name" value="Chromo domain-like"/>
    <property type="match status" value="1"/>
</dbReference>
<sequence>MAGGGKRKAPSASASTSASASPAEGPSKRSRTGETSGAGRGKTNASPASRPRARPVGKAATNRAATTSTSRKRAVTPEDSPYEESEDELDERTVRELDEEGSDGSWMGEDEDAGAAKKKKGKGKQKASPAKNNSRGKGAAGRGGAAARGRAAAISAAAGPSSAPQRKARKRPEIGSETDPMEQLCDADDDLSLASWNEHDRDEWQEASSKDQSESLQVGHILRFRKHPRRGYGQYRVYWNGQSLYSSSWETEWTFNAAANGTDNPEITQADIFWASAPGGRPPDVPRAVGGDPPDPSYSDTDVQDYIGLQSLQIRDKRQRLRDAWRRDKYQLRKLRRGHQDAAMRAAQAAAHAAGEPIPIIDSDAEEELMGEVDEALKMRRSPQKGGAAGGKAAKSPKRGGGRASTNGGGAVSFEPEPMLTRSGSGRGGKAGAGRTTSASPAKNQAPPRAGPASRVGAGAASVSAGTSKGATRASAPTSAPASAAASSSAPRSKVGPASRVLPLFRQPDSKPDVIVISDSDEEKDRKPAMRTAAPAAASQGANASSQSTTAAPAAPSTSRNPPVDVKKPPPAASPVKQARPVPVQPEAIPAVDSPTTRALRTSAAQAAARHEAEQSAAGPSTSRLPVPPKTEDDALSALFREVAGGDEQEHSPNLMIALQMARNLAAEQVRAEAEANTANGAAATVLAQPGVAATAATTSVATSSIAASGVASSGSAVPVNGTNVSSASTGQVAPSVTTQPIPSGAVPALTQQDAAATSTESIQTDTPAASQAQSQQVTASVQADAQPPKAKVEVKMERLPSSDAHVPSSASQPSRPVPEPSQVASEQQDTKPVLDRNGNVSTQPSEEFLPMSAPAAPTTAPTPRLEGEGATVPHPVIAAEAAPAPAQVSTSAPTPASEPTLTQEPELKPEAAAVASAGSFMLELSPEPEGGEEDDEMGDIVVLEGFALGQTLDTPQAQASTEPVLRIGTLAGGDVSMQDATQEPLQPPTSTAEAPPIVPMPTDSDHGQEQQDDEDLWGGDEGSEAEADMLLGEADAGADTTAATGQPDANSAGPQAGADASVQPLGPGASTLNQAGVEAQSAAASIPAVVAPVSTESASDAGGSQEVEGTGGSSSSNAGHRNKAAGITLIDEDTELQKFMPKVASVASAGPAPRRPRSIPGAAAMSSRIGMGPPPKPIPSRPGTTGSATPYRGASGPGSVVSQGGGGQTPAAWQDSGTDSWGDAVSSANPAGPTAAGSMPAPAWPASQPAVDEAQRFEIAASGWDDDEPPAVPPAAPMPSAAAPQAQVQRPPARIQQAPPAPAPQAVNEYQRFDDAAAGWGDDDSGLPAPSASVPQPSGLRPTQTMAAPPLDEASRFEAAAAGWGDEDDQPAAPAQSGFGGQQSQWSASGIEPGGWGDPNNAVNRNASWGNDSGGSRPGPSQQQGQPQHQQMLSHLQQQPPQQQDTRGQAPRRSSSGNDAGRGWNNPPGRSPNPAYGGWGAGGGAGQNASHSNWDQGVPERRASGGSWGNDGGQGGDAGGGGGGSWGGRGGHRGGFRGGRGGGYQGNTGRTPPGAGGSNWGAGGAGGGGSTWGGGFSNGGRTPGYSNQNAGAKTPMDHSQGHNAGGRTPGGWGGGGGGSGRTTPGNRSSGGRTPGGPSNWAGDGPGESVAMNLSMDAGHAPQQFVSQAPPMVAGPHMPGSAPVPVPVPVQMQMQMQMQQQQQMMAQMVVQPAPVDYRSMMSPYQQKRFDKWFNESQSGDKMNIAHDATRAVLQFEVNDDLIKKLQSSYAFIFREKGGTETKLAHAMVKVAKGGMRAELSFEDDAFWTKDSLVLIWRHVADKLLTNTRPDALAPFLNKAKRHKRLTFMVFGSEHPEVNCKRNFEVVLPWSKKGGTLSPSLSGLLHHAYHADTKEKDKAPPTLPLWKLVAKPPKNWQVVLHPWLIAVIRLCAEEQQQKELFAAVGFDFPVDPRWLKELPARLEKKTKEMDDADTKCGYDADLPEHESIADLVKAVDRELLASMHKVQVNHWTEERFTVILSEGGSLHKLEEEVKAGVEVLRMDELRSFWSLLSK</sequence>
<feature type="compositionally biased region" description="Low complexity" evidence="1">
    <location>
        <begin position="1080"/>
        <end position="1095"/>
    </location>
</feature>
<feature type="compositionally biased region" description="Low complexity" evidence="1">
    <location>
        <begin position="147"/>
        <end position="163"/>
    </location>
</feature>
<organism evidence="2 3">
    <name type="scientific">Tilletia horrida</name>
    <dbReference type="NCBI Taxonomy" id="155126"/>
    <lineage>
        <taxon>Eukaryota</taxon>
        <taxon>Fungi</taxon>
        <taxon>Dikarya</taxon>
        <taxon>Basidiomycota</taxon>
        <taxon>Ustilaginomycotina</taxon>
        <taxon>Exobasidiomycetes</taxon>
        <taxon>Tilletiales</taxon>
        <taxon>Tilletiaceae</taxon>
        <taxon>Tilletia</taxon>
    </lineage>
</organism>
<dbReference type="InterPro" id="IPR016197">
    <property type="entry name" value="Chromo-like_dom_sf"/>
</dbReference>
<feature type="compositionally biased region" description="Polar residues" evidence="1">
    <location>
        <begin position="750"/>
        <end position="763"/>
    </location>
</feature>
<feature type="region of interest" description="Disordered" evidence="1">
    <location>
        <begin position="379"/>
        <end position="635"/>
    </location>
</feature>
<feature type="region of interest" description="Disordered" evidence="1">
    <location>
        <begin position="1145"/>
        <end position="1653"/>
    </location>
</feature>
<proteinExistence type="predicted"/>
<keyword evidence="3" id="KW-1185">Reference proteome</keyword>
<gene>
    <name evidence="2" type="ORF">OC842_004185</name>
</gene>
<feature type="compositionally biased region" description="Basic residues" evidence="1">
    <location>
        <begin position="116"/>
        <end position="125"/>
    </location>
</feature>
<feature type="compositionally biased region" description="Low complexity" evidence="1">
    <location>
        <begin position="1194"/>
        <end position="1203"/>
    </location>
</feature>
<feature type="compositionally biased region" description="Acidic residues" evidence="1">
    <location>
        <begin position="80"/>
        <end position="90"/>
    </location>
</feature>
<dbReference type="Proteomes" id="UP001176521">
    <property type="component" value="Unassembled WGS sequence"/>
</dbReference>
<feature type="compositionally biased region" description="Polar residues" evidence="1">
    <location>
        <begin position="980"/>
        <end position="993"/>
    </location>
</feature>
<evidence type="ECO:0008006" key="4">
    <source>
        <dbReference type="Google" id="ProtNLM"/>
    </source>
</evidence>
<protein>
    <recommendedName>
        <fullName evidence="4">Chromo domain-containing protein</fullName>
    </recommendedName>
</protein>
<feature type="compositionally biased region" description="Acidic residues" evidence="1">
    <location>
        <begin position="1011"/>
        <end position="1028"/>
    </location>
</feature>
<feature type="compositionally biased region" description="Low complexity" evidence="1">
    <location>
        <begin position="1622"/>
        <end position="1640"/>
    </location>
</feature>
<comment type="caution">
    <text evidence="2">The sequence shown here is derived from an EMBL/GenBank/DDBJ whole genome shotgun (WGS) entry which is preliminary data.</text>
</comment>
<feature type="compositionally biased region" description="Polar residues" evidence="1">
    <location>
        <begin position="724"/>
        <end position="742"/>
    </location>
</feature>
<feature type="compositionally biased region" description="Gly residues" evidence="1">
    <location>
        <begin position="1507"/>
        <end position="1530"/>
    </location>
</feature>
<feature type="compositionally biased region" description="Polar residues" evidence="1">
    <location>
        <begin position="1402"/>
        <end position="1412"/>
    </location>
</feature>
<feature type="region of interest" description="Disordered" evidence="1">
    <location>
        <begin position="884"/>
        <end position="904"/>
    </location>
</feature>
<feature type="compositionally biased region" description="Acidic residues" evidence="1">
    <location>
        <begin position="97"/>
        <end position="113"/>
    </location>
</feature>
<feature type="compositionally biased region" description="Low complexity" evidence="1">
    <location>
        <begin position="533"/>
        <end position="564"/>
    </location>
</feature>
<reference evidence="2" key="1">
    <citation type="journal article" date="2023" name="PhytoFront">
        <title>Draft Genome Resources of Seven Strains of Tilletia horrida, Causal Agent of Kernel Smut of Rice.</title>
        <authorList>
            <person name="Khanal S."/>
            <person name="Antony Babu S."/>
            <person name="Zhou X.G."/>
        </authorList>
    </citation>
    <scope>NUCLEOTIDE SEQUENCE</scope>
    <source>
        <strain evidence="2">TX3</strain>
    </source>
</reference>
<feature type="region of interest" description="Disordered" evidence="1">
    <location>
        <begin position="724"/>
        <end position="871"/>
    </location>
</feature>
<feature type="compositionally biased region" description="Low complexity" evidence="1">
    <location>
        <begin position="58"/>
        <end position="69"/>
    </location>
</feature>
<feature type="compositionally biased region" description="Low complexity" evidence="1">
    <location>
        <begin position="433"/>
        <end position="493"/>
    </location>
</feature>
<feature type="compositionally biased region" description="Low complexity" evidence="1">
    <location>
        <begin position="1279"/>
        <end position="1299"/>
    </location>
</feature>
<feature type="compositionally biased region" description="Low complexity" evidence="1">
    <location>
        <begin position="1419"/>
        <end position="1445"/>
    </location>
</feature>
<evidence type="ECO:0000313" key="3">
    <source>
        <dbReference type="Proteomes" id="UP001176521"/>
    </source>
</evidence>
<feature type="compositionally biased region" description="Gly residues" evidence="1">
    <location>
        <begin position="1604"/>
        <end position="1621"/>
    </location>
</feature>
<feature type="compositionally biased region" description="Gly residues" evidence="1">
    <location>
        <begin position="1555"/>
        <end position="1583"/>
    </location>
</feature>
<accession>A0AAN6GBJ5</accession>